<keyword evidence="2" id="KW-1185">Reference proteome</keyword>
<gene>
    <name evidence="1" type="ORF">E5331_16420</name>
</gene>
<reference evidence="1" key="1">
    <citation type="submission" date="2019-04" db="EMBL/GenBank/DDBJ databases">
        <title>Microbes associate with the intestines of laboratory mice.</title>
        <authorList>
            <person name="Navarre W."/>
            <person name="Wong E."/>
            <person name="Huang K."/>
            <person name="Tropini C."/>
            <person name="Ng K."/>
            <person name="Yu B."/>
        </authorList>
    </citation>
    <scope>NUCLEOTIDE SEQUENCE</scope>
    <source>
        <strain evidence="1">NM04_E33</strain>
    </source>
</reference>
<sequence length="254" mass="29811">MKIVIAPHIYSSSDKGIENTILYQLVMTKLPSYVSILVPISWEEYLANHPIIASSYELFSLLLDLSVEKFSIDRKAEFIKLQPDILGDCDNLEQIPAKQHIFALCKYDDCKRLYSYVNADTIEVNVSIDRKMKSILHFNPEVSKMDLSMYIQSFSPVLNQLKHDTVSRQYGDKYISAFSAYDRNDERYAKSLLQRAYEDYGGDVDDRTYLYTYDKKYKTFVQFRPNRNNEYHGMDISLEQAKREAPEIVRKYHR</sequence>
<protein>
    <submittedName>
        <fullName evidence="1">Uncharacterized protein</fullName>
    </submittedName>
</protein>
<organism evidence="1 2">
    <name type="scientific">Lepagella muris</name>
    <dbReference type="NCBI Taxonomy" id="3032870"/>
    <lineage>
        <taxon>Bacteria</taxon>
        <taxon>Pseudomonadati</taxon>
        <taxon>Bacteroidota</taxon>
        <taxon>Bacteroidia</taxon>
        <taxon>Bacteroidales</taxon>
        <taxon>Muribaculaceae</taxon>
        <taxon>Lepagella</taxon>
    </lineage>
</organism>
<evidence type="ECO:0000313" key="2">
    <source>
        <dbReference type="Proteomes" id="UP000306319"/>
    </source>
</evidence>
<name>A0AC61RGW5_9BACT</name>
<comment type="caution">
    <text evidence="1">The sequence shown here is derived from an EMBL/GenBank/DDBJ whole genome shotgun (WGS) entry which is preliminary data.</text>
</comment>
<dbReference type="Proteomes" id="UP000306319">
    <property type="component" value="Unassembled WGS sequence"/>
</dbReference>
<proteinExistence type="predicted"/>
<accession>A0AC61RGW5</accession>
<dbReference type="EMBL" id="SRYB01000032">
    <property type="protein sequence ID" value="TGY76986.1"/>
    <property type="molecule type" value="Genomic_DNA"/>
</dbReference>
<evidence type="ECO:0000313" key="1">
    <source>
        <dbReference type="EMBL" id="TGY76986.1"/>
    </source>
</evidence>